<dbReference type="EMBL" id="BAAAYK010000038">
    <property type="protein sequence ID" value="GAA3359719.1"/>
    <property type="molecule type" value="Genomic_DNA"/>
</dbReference>
<gene>
    <name evidence="2" type="ORF">GCM10020366_36860</name>
</gene>
<feature type="domain" description="Transcription regulator PadR N-terminal" evidence="1">
    <location>
        <begin position="53"/>
        <end position="124"/>
    </location>
</feature>
<dbReference type="Gene3D" id="1.10.10.10">
    <property type="entry name" value="Winged helix-like DNA-binding domain superfamily/Winged helix DNA-binding domain"/>
    <property type="match status" value="1"/>
</dbReference>
<protein>
    <recommendedName>
        <fullName evidence="1">Transcription regulator PadR N-terminal domain-containing protein</fullName>
    </recommendedName>
</protein>
<dbReference type="Proteomes" id="UP001500483">
    <property type="component" value="Unassembled WGS sequence"/>
</dbReference>
<organism evidence="2 3">
    <name type="scientific">Saccharopolyspora gregorii</name>
    <dbReference type="NCBI Taxonomy" id="33914"/>
    <lineage>
        <taxon>Bacteria</taxon>
        <taxon>Bacillati</taxon>
        <taxon>Actinomycetota</taxon>
        <taxon>Actinomycetes</taxon>
        <taxon>Pseudonocardiales</taxon>
        <taxon>Pseudonocardiaceae</taxon>
        <taxon>Saccharopolyspora</taxon>
    </lineage>
</organism>
<evidence type="ECO:0000313" key="2">
    <source>
        <dbReference type="EMBL" id="GAA3359719.1"/>
    </source>
</evidence>
<dbReference type="InterPro" id="IPR052509">
    <property type="entry name" value="Metal_resp_DNA-bind_regulator"/>
</dbReference>
<comment type="caution">
    <text evidence="2">The sequence shown here is derived from an EMBL/GenBank/DDBJ whole genome shotgun (WGS) entry which is preliminary data.</text>
</comment>
<accession>A0ABP6RV62</accession>
<dbReference type="PANTHER" id="PTHR33169">
    <property type="entry name" value="PADR-FAMILY TRANSCRIPTIONAL REGULATOR"/>
    <property type="match status" value="1"/>
</dbReference>
<dbReference type="Pfam" id="PF03551">
    <property type="entry name" value="PadR"/>
    <property type="match status" value="1"/>
</dbReference>
<evidence type="ECO:0000313" key="3">
    <source>
        <dbReference type="Proteomes" id="UP001500483"/>
    </source>
</evidence>
<dbReference type="InterPro" id="IPR036388">
    <property type="entry name" value="WH-like_DNA-bd_sf"/>
</dbReference>
<dbReference type="SUPFAM" id="SSF46785">
    <property type="entry name" value="Winged helix' DNA-binding domain"/>
    <property type="match status" value="1"/>
</dbReference>
<proteinExistence type="predicted"/>
<name>A0ABP6RV62_9PSEU</name>
<dbReference type="InterPro" id="IPR005149">
    <property type="entry name" value="Tscrpt_reg_PadR_N"/>
</dbReference>
<evidence type="ECO:0000259" key="1">
    <source>
        <dbReference type="Pfam" id="PF03551"/>
    </source>
</evidence>
<dbReference type="InterPro" id="IPR036390">
    <property type="entry name" value="WH_DNA-bd_sf"/>
</dbReference>
<keyword evidence="3" id="KW-1185">Reference proteome</keyword>
<sequence>MSDVDSTGCRRTTAPEPGVALRAADLAGTLRGMVLDESGVLTHLRRGVLEYCILAMVDVEPLYGLEIARRLGEHDILLQSEGTLYPLLARLRRQGLVETSQVKSTSGPPRRYYALTAEGRTALATFRSTWSTFRNAVDSAMTGEQRS</sequence>
<dbReference type="PANTHER" id="PTHR33169:SF14">
    <property type="entry name" value="TRANSCRIPTIONAL REGULATOR RV3488"/>
    <property type="match status" value="1"/>
</dbReference>
<reference evidence="3" key="1">
    <citation type="journal article" date="2019" name="Int. J. Syst. Evol. Microbiol.">
        <title>The Global Catalogue of Microorganisms (GCM) 10K type strain sequencing project: providing services to taxonomists for standard genome sequencing and annotation.</title>
        <authorList>
            <consortium name="The Broad Institute Genomics Platform"/>
            <consortium name="The Broad Institute Genome Sequencing Center for Infectious Disease"/>
            <person name="Wu L."/>
            <person name="Ma J."/>
        </authorList>
    </citation>
    <scope>NUCLEOTIDE SEQUENCE [LARGE SCALE GENOMIC DNA]</scope>
    <source>
        <strain evidence="3">JCM 9687</strain>
    </source>
</reference>